<feature type="chain" id="PRO_5027962064" evidence="2">
    <location>
        <begin position="27"/>
        <end position="700"/>
    </location>
</feature>
<dbReference type="PROSITE" id="PS50022">
    <property type="entry name" value="FA58C_3"/>
    <property type="match status" value="3"/>
</dbReference>
<dbReference type="KEGG" id="bbel:109478389"/>
<dbReference type="CDD" id="cd00057">
    <property type="entry name" value="FA58C"/>
    <property type="match status" value="2"/>
</dbReference>
<feature type="signal peptide" evidence="2">
    <location>
        <begin position="1"/>
        <end position="26"/>
    </location>
</feature>
<keyword evidence="1" id="KW-1015">Disulfide bond</keyword>
<dbReference type="SUPFAM" id="SSF49265">
    <property type="entry name" value="Fibronectin type III"/>
    <property type="match status" value="2"/>
</dbReference>
<feature type="domain" description="Fibronectin type-III" evidence="4">
    <location>
        <begin position="133"/>
        <end position="226"/>
    </location>
</feature>
<feature type="domain" description="Fibronectin type-III" evidence="4">
    <location>
        <begin position="478"/>
        <end position="572"/>
    </location>
</feature>
<feature type="domain" description="F5/8 type C" evidence="3">
    <location>
        <begin position="321"/>
        <end position="474"/>
    </location>
</feature>
<dbReference type="InterPro" id="IPR013783">
    <property type="entry name" value="Ig-like_fold"/>
</dbReference>
<dbReference type="Gene3D" id="2.60.120.260">
    <property type="entry name" value="Galactose-binding domain-like"/>
    <property type="match status" value="5"/>
</dbReference>
<dbReference type="PANTHER" id="PTHR24543:SF291">
    <property type="entry name" value="SMOKE ALARM, ISOFORM D"/>
    <property type="match status" value="1"/>
</dbReference>
<evidence type="ECO:0000313" key="5">
    <source>
        <dbReference type="Proteomes" id="UP000515135"/>
    </source>
</evidence>
<dbReference type="Gene3D" id="2.60.40.10">
    <property type="entry name" value="Immunoglobulins"/>
    <property type="match status" value="3"/>
</dbReference>
<dbReference type="InterPro" id="IPR000421">
    <property type="entry name" value="FA58C"/>
</dbReference>
<feature type="non-terminal residue" evidence="6">
    <location>
        <position position="700"/>
    </location>
</feature>
<dbReference type="GeneID" id="109478389"/>
<evidence type="ECO:0000313" key="6">
    <source>
        <dbReference type="RefSeq" id="XP_019635477.1"/>
    </source>
</evidence>
<feature type="domain" description="F5/8 type C" evidence="3">
    <location>
        <begin position="64"/>
        <end position="129"/>
    </location>
</feature>
<evidence type="ECO:0000256" key="1">
    <source>
        <dbReference type="ARBA" id="ARBA00023157"/>
    </source>
</evidence>
<keyword evidence="2" id="KW-0732">Signal</keyword>
<name>A0A6P4ZWY6_BRABE</name>
<feature type="domain" description="F5/8 type C" evidence="3">
    <location>
        <begin position="570"/>
        <end position="697"/>
    </location>
</feature>
<dbReference type="InterPro" id="IPR003961">
    <property type="entry name" value="FN3_dom"/>
</dbReference>
<evidence type="ECO:0000259" key="4">
    <source>
        <dbReference type="PROSITE" id="PS50853"/>
    </source>
</evidence>
<dbReference type="InterPro" id="IPR008979">
    <property type="entry name" value="Galactose-bd-like_sf"/>
</dbReference>
<dbReference type="Pfam" id="PF00041">
    <property type="entry name" value="fn3"/>
    <property type="match status" value="3"/>
</dbReference>
<proteinExistence type="predicted"/>
<keyword evidence="5" id="KW-1185">Reference proteome</keyword>
<dbReference type="CDD" id="cd00063">
    <property type="entry name" value="FN3"/>
    <property type="match status" value="3"/>
</dbReference>
<dbReference type="OrthoDB" id="2121828at2759"/>
<dbReference type="PANTHER" id="PTHR24543">
    <property type="entry name" value="MULTICOPPER OXIDASE-RELATED"/>
    <property type="match status" value="1"/>
</dbReference>
<dbReference type="PROSITE" id="PS50853">
    <property type="entry name" value="FN3"/>
    <property type="match status" value="3"/>
</dbReference>
<dbReference type="Proteomes" id="UP000515135">
    <property type="component" value="Unplaced"/>
</dbReference>
<dbReference type="PROSITE" id="PS01285">
    <property type="entry name" value="FA58C_1"/>
    <property type="match status" value="2"/>
</dbReference>
<organism evidence="5 6">
    <name type="scientific">Branchiostoma belcheri</name>
    <name type="common">Amphioxus</name>
    <dbReference type="NCBI Taxonomy" id="7741"/>
    <lineage>
        <taxon>Eukaryota</taxon>
        <taxon>Metazoa</taxon>
        <taxon>Chordata</taxon>
        <taxon>Cephalochordata</taxon>
        <taxon>Leptocardii</taxon>
        <taxon>Amphioxiformes</taxon>
        <taxon>Branchiostomatidae</taxon>
        <taxon>Branchiostoma</taxon>
    </lineage>
</organism>
<dbReference type="SMART" id="SM00060">
    <property type="entry name" value="FN3"/>
    <property type="match status" value="3"/>
</dbReference>
<reference evidence="6" key="1">
    <citation type="submission" date="2025-08" db="UniProtKB">
        <authorList>
            <consortium name="RefSeq"/>
        </authorList>
    </citation>
    <scope>IDENTIFICATION</scope>
    <source>
        <tissue evidence="6">Gonad</tissue>
    </source>
</reference>
<evidence type="ECO:0000259" key="3">
    <source>
        <dbReference type="PROSITE" id="PS50022"/>
    </source>
</evidence>
<dbReference type="FunFam" id="2.60.120.260:FF:000002">
    <property type="entry name" value="Coagulation factor VIII"/>
    <property type="match status" value="1"/>
</dbReference>
<protein>
    <submittedName>
        <fullName evidence="6">Fibronectin-like</fullName>
    </submittedName>
</protein>
<evidence type="ECO:0000256" key="2">
    <source>
        <dbReference type="SAM" id="SignalP"/>
    </source>
</evidence>
<dbReference type="AlphaFoldDB" id="A0A6P4ZWY6"/>
<feature type="domain" description="Fibronectin type-III" evidence="4">
    <location>
        <begin position="229"/>
        <end position="324"/>
    </location>
</feature>
<sequence length="700" mass="76956">MAGPCTSGFWRWMVLVLIATTATVTGQVCQSPFGMESGAIPDDSITASGVGHHYALDPHLGRLNGTTHYGAWGPALHIIGQWLQVFTGNTDTKNPVTHLLDNPVHARYVRFYPQSWYGYIAMRVEILGCNTEIIWGLTLNDAGMSHLNVSWTVVGNLPISRYTLRYQPSDGSGPYQDLSPAPGAGDTSATVLGLMDHTEYTLTLTSFDENNQPNGVINETFTTGGRRIIIWGLTLNDAGMSHLNVSWTVVGNLPISRYTLRYQPSDGSGPYQDLSPAPGAGDTSATVLGLMDHTEYTLTLTSFDENNQPNGVINETFTTVCQNPLGMEDGAISDDSITAFSVLHHSYVQPYFGRLKGTAGWGAWTPARQDNQQWLQVDLGVIKRVTGIPTQGAHLPVNNHYSWVRLYKLEYSGDEFFWTTCADKDGSDKVFTGNTDTKNPVTHLLDNPVHARYVRFYPQSWYGYIAMRVEILGCNTEIIWGLTLNDAGMSHLNVSWTVVGNLPISRYTLRYQPSDGSGPYQDLSPAPGAGDTSATVLGLMDHTEYTLTLISFDEDNQSNGVINGTFTTVCQSPLGMESGAIPDDNITASGVGHHHYLQPYFGRLKGTAGWGGWAPAHQNRGQWLQVDLGVIKRVTGITTQGALQLVHHRFSWVFAGNTDTKNPVTNLLENPVDARFVRIYPQSWYHYIAMRMEILGCSTD</sequence>
<dbReference type="InterPro" id="IPR036116">
    <property type="entry name" value="FN3_sf"/>
</dbReference>
<dbReference type="SUPFAM" id="SSF49785">
    <property type="entry name" value="Galactose-binding domain-like"/>
    <property type="match status" value="3"/>
</dbReference>
<dbReference type="PROSITE" id="PS01286">
    <property type="entry name" value="FA58C_2"/>
    <property type="match status" value="3"/>
</dbReference>
<dbReference type="SMART" id="SM00231">
    <property type="entry name" value="FA58C"/>
    <property type="match status" value="3"/>
</dbReference>
<accession>A0A6P4ZWY6</accession>
<gene>
    <name evidence="6" type="primary">LOC109478389</name>
</gene>
<dbReference type="Pfam" id="PF00754">
    <property type="entry name" value="F5_F8_type_C"/>
    <property type="match status" value="3"/>
</dbReference>
<dbReference type="RefSeq" id="XP_019635477.1">
    <property type="nucleotide sequence ID" value="XM_019779918.1"/>
</dbReference>